<dbReference type="EMBL" id="JAFNME010000002">
    <property type="protein sequence ID" value="MBO1248449.1"/>
    <property type="molecule type" value="Genomic_DNA"/>
</dbReference>
<feature type="transmembrane region" description="Helical" evidence="2">
    <location>
        <begin position="36"/>
        <end position="58"/>
    </location>
</feature>
<feature type="compositionally biased region" description="Pro residues" evidence="1">
    <location>
        <begin position="1"/>
        <end position="10"/>
    </location>
</feature>
<evidence type="ECO:0000256" key="2">
    <source>
        <dbReference type="SAM" id="Phobius"/>
    </source>
</evidence>
<evidence type="ECO:0000313" key="3">
    <source>
        <dbReference type="EMBL" id="MBO1248449.1"/>
    </source>
</evidence>
<organism evidence="3 4">
    <name type="scientific">Comamonas denitrificans</name>
    <dbReference type="NCBI Taxonomy" id="117506"/>
    <lineage>
        <taxon>Bacteria</taxon>
        <taxon>Pseudomonadati</taxon>
        <taxon>Pseudomonadota</taxon>
        <taxon>Betaproteobacteria</taxon>
        <taxon>Burkholderiales</taxon>
        <taxon>Comamonadaceae</taxon>
        <taxon>Comamonas</taxon>
    </lineage>
</organism>
<accession>A0A939KCN8</accession>
<keyword evidence="2" id="KW-0472">Membrane</keyword>
<evidence type="ECO:0000313" key="4">
    <source>
        <dbReference type="Proteomes" id="UP000664731"/>
    </source>
</evidence>
<comment type="caution">
    <text evidence="3">The sequence shown here is derived from an EMBL/GenBank/DDBJ whole genome shotgun (WGS) entry which is preliminary data.</text>
</comment>
<dbReference type="Pfam" id="PF09919">
    <property type="entry name" value="DUF2149"/>
    <property type="match status" value="1"/>
</dbReference>
<protein>
    <submittedName>
        <fullName evidence="3">DUF2149 domain-containing protein</fullName>
    </submittedName>
</protein>
<dbReference type="Proteomes" id="UP000664731">
    <property type="component" value="Unassembled WGS sequence"/>
</dbReference>
<keyword evidence="4" id="KW-1185">Reference proteome</keyword>
<feature type="region of interest" description="Disordered" evidence="1">
    <location>
        <begin position="1"/>
        <end position="30"/>
    </location>
</feature>
<keyword evidence="2" id="KW-1133">Transmembrane helix</keyword>
<dbReference type="RefSeq" id="WP_207574000.1">
    <property type="nucleotide sequence ID" value="NZ_JAFNME010000002.1"/>
</dbReference>
<name>A0A939KCN8_9BURK</name>
<gene>
    <name evidence="3" type="ORF">J1777_01170</name>
</gene>
<dbReference type="InterPro" id="IPR018676">
    <property type="entry name" value="DUF2149"/>
</dbReference>
<reference evidence="3" key="1">
    <citation type="submission" date="2021-03" db="EMBL/GenBank/DDBJ databases">
        <title>Comamonas denitrificans.</title>
        <authorList>
            <person name="Finster K."/>
        </authorList>
    </citation>
    <scope>NUCLEOTIDE SEQUENCE</scope>
    <source>
        <strain evidence="3">MM2021_4</strain>
    </source>
</reference>
<dbReference type="AlphaFoldDB" id="A0A939KCN8"/>
<proteinExistence type="predicted"/>
<keyword evidence="2" id="KW-0812">Transmembrane</keyword>
<sequence>MSAAHPPAPAAPIAHSASAQSTRRRLLEDSDEDDPILSVVNLIDVFLVIIAALLLAVAQSPTNPFTAEQVTVIKNPGKENMEVIIKDGAKIEHYKASGEIGEGQGAKAGVAYKMKDGSMVYVPEAGMAQE</sequence>
<evidence type="ECO:0000256" key="1">
    <source>
        <dbReference type="SAM" id="MobiDB-lite"/>
    </source>
</evidence>
<feature type="compositionally biased region" description="Low complexity" evidence="1">
    <location>
        <begin position="11"/>
        <end position="21"/>
    </location>
</feature>